<dbReference type="PANTHER" id="PTHR46553">
    <property type="entry name" value="ADENINE NUCLEOTIDE ALPHA HYDROLASES-LIKE SUPERFAMILY PROTEIN"/>
    <property type="match status" value="1"/>
</dbReference>
<reference evidence="4" key="1">
    <citation type="submission" date="2016-10" db="EMBL/GenBank/DDBJ databases">
        <authorList>
            <person name="Varghese N."/>
            <person name="Submissions S."/>
        </authorList>
    </citation>
    <scope>NUCLEOTIDE SEQUENCE [LARGE SCALE GENOMIC DNA]</scope>
    <source>
        <strain evidence="4">DSM 45245</strain>
    </source>
</reference>
<proteinExistence type="inferred from homology"/>
<feature type="domain" description="UspA" evidence="2">
    <location>
        <begin position="153"/>
        <end position="289"/>
    </location>
</feature>
<sequence length="294" mass="30185">MRTDTSAPVVVGVDGSPAALAAVRLAAREAALRKCPLRLVHAFIWPQLKAPRAHLPAGPPEGGLRQQAERTVADAVAEATRAAPDRVVIDEIVDGSPAPVLLRESRRAGLLVLGYHGLGAVTGALIGSVATQVAGHAACPVMVARGENHADGPVMVGVDGSPWSERAVAFAAEEAALRAARLVVLHARNGPLPVATGDPEATASDVDASDADEEVALTATVAALRARHPQVPMTHRLVQGRATRVFVAESAGAQLMVVGARGRGGFPGLRLGGVSQAVLHHGSCPLTIVQEPQP</sequence>
<protein>
    <submittedName>
        <fullName evidence="3">Nucleotide-binding universal stress protein, UspA family</fullName>
    </submittedName>
</protein>
<dbReference type="Gene3D" id="3.40.50.620">
    <property type="entry name" value="HUPs"/>
    <property type="match status" value="2"/>
</dbReference>
<dbReference type="SUPFAM" id="SSF52402">
    <property type="entry name" value="Adenine nucleotide alpha hydrolases-like"/>
    <property type="match status" value="2"/>
</dbReference>
<keyword evidence="4" id="KW-1185">Reference proteome</keyword>
<dbReference type="Pfam" id="PF00582">
    <property type="entry name" value="Usp"/>
    <property type="match status" value="2"/>
</dbReference>
<dbReference type="InterPro" id="IPR006016">
    <property type="entry name" value="UspA"/>
</dbReference>
<evidence type="ECO:0000313" key="4">
    <source>
        <dbReference type="Proteomes" id="UP000242415"/>
    </source>
</evidence>
<dbReference type="InterPro" id="IPR014729">
    <property type="entry name" value="Rossmann-like_a/b/a_fold"/>
</dbReference>
<gene>
    <name evidence="3" type="ORF">SAMN05444365_102132</name>
</gene>
<dbReference type="OrthoDB" id="3174546at2"/>
<dbReference type="EMBL" id="FNPH01000002">
    <property type="protein sequence ID" value="SDY39678.1"/>
    <property type="molecule type" value="Genomic_DNA"/>
</dbReference>
<evidence type="ECO:0000259" key="2">
    <source>
        <dbReference type="Pfam" id="PF00582"/>
    </source>
</evidence>
<organism evidence="3 4">
    <name type="scientific">Micromonospora pattaloongensis</name>
    <dbReference type="NCBI Taxonomy" id="405436"/>
    <lineage>
        <taxon>Bacteria</taxon>
        <taxon>Bacillati</taxon>
        <taxon>Actinomycetota</taxon>
        <taxon>Actinomycetes</taxon>
        <taxon>Micromonosporales</taxon>
        <taxon>Micromonosporaceae</taxon>
        <taxon>Micromonospora</taxon>
    </lineage>
</organism>
<name>A0A1H3JJT4_9ACTN</name>
<comment type="similarity">
    <text evidence="1">Belongs to the universal stress protein A family.</text>
</comment>
<dbReference type="PANTHER" id="PTHR46553:SF3">
    <property type="entry name" value="ADENINE NUCLEOTIDE ALPHA HYDROLASES-LIKE SUPERFAMILY PROTEIN"/>
    <property type="match status" value="1"/>
</dbReference>
<dbReference type="AlphaFoldDB" id="A0A1H3JJT4"/>
<dbReference type="Proteomes" id="UP000242415">
    <property type="component" value="Unassembled WGS sequence"/>
</dbReference>
<evidence type="ECO:0000313" key="3">
    <source>
        <dbReference type="EMBL" id="SDY39678.1"/>
    </source>
</evidence>
<feature type="domain" description="UspA" evidence="2">
    <location>
        <begin position="8"/>
        <end position="145"/>
    </location>
</feature>
<dbReference type="PRINTS" id="PR01438">
    <property type="entry name" value="UNVRSLSTRESS"/>
</dbReference>
<accession>A0A1H3JJT4</accession>
<dbReference type="RefSeq" id="WP_091552937.1">
    <property type="nucleotide sequence ID" value="NZ_FNPH01000002.1"/>
</dbReference>
<dbReference type="STRING" id="405436.SAMN05444365_102132"/>
<evidence type="ECO:0000256" key="1">
    <source>
        <dbReference type="ARBA" id="ARBA00008791"/>
    </source>
</evidence>
<dbReference type="InterPro" id="IPR006015">
    <property type="entry name" value="Universal_stress_UspA"/>
</dbReference>